<protein>
    <submittedName>
        <fullName evidence="3">Uncharacterized protein</fullName>
    </submittedName>
</protein>
<evidence type="ECO:0000313" key="2">
    <source>
        <dbReference type="EMBL" id="AMJ75191.1"/>
    </source>
</evidence>
<dbReference type="KEGG" id="asq:AVL57_15205"/>
<dbReference type="EMBL" id="CP013926">
    <property type="protein sequence ID" value="AMJ75191.1"/>
    <property type="molecule type" value="Genomic_DNA"/>
</dbReference>
<evidence type="ECO:0000313" key="5">
    <source>
        <dbReference type="Proteomes" id="UP001170717"/>
    </source>
</evidence>
<keyword evidence="1" id="KW-0472">Membrane</keyword>
<proteinExistence type="predicted"/>
<feature type="transmembrane region" description="Helical" evidence="1">
    <location>
        <begin position="38"/>
        <end position="57"/>
    </location>
</feature>
<dbReference type="Proteomes" id="UP001170717">
    <property type="component" value="Unassembled WGS sequence"/>
</dbReference>
<feature type="transmembrane region" description="Helical" evidence="1">
    <location>
        <begin position="69"/>
        <end position="85"/>
    </location>
</feature>
<dbReference type="AlphaFoldDB" id="A0AAW7YZJ3"/>
<sequence length="351" mass="39798">MRKAIRFRLLYLLFAVATYVLGFTLLPETISSSFDQILSAGFLIAYFVILPAVFWFCVIKIGEQKKWKIIIPFSIASVVARYSMPDTLASYFEFLSLVRYPIIAILLIIEFVVIYHVVSMLWKSRKLKGDPRINTLIDNIDADDKKREITLIMASEPASWYYAIPKFTRNHTATLTNLSLLSAKRWHFALVLLGLIAVTWVSYSLLILWSEIAAIIVASVIFYCIVSVTASHRISRRFSVYCHNNHLIVNATFFNLLFVPLSHLKACEAGEWKCDKEQLKIGRGTANIKLTFSIPVYWFTLMGTFCERPTEVYLCVDAPHELVNSLNTGYLTTGDLSAGTTNDNIDKSACA</sequence>
<dbReference type="RefSeq" id="WP_057790389.1">
    <property type="nucleotide sequence ID" value="NZ_CP013926.1"/>
</dbReference>
<evidence type="ECO:0000313" key="3">
    <source>
        <dbReference type="EMBL" id="MDO6577885.1"/>
    </source>
</evidence>
<accession>A0AAW7YZJ3</accession>
<feature type="transmembrane region" description="Helical" evidence="1">
    <location>
        <begin position="97"/>
        <end position="118"/>
    </location>
</feature>
<reference evidence="2 4" key="1">
    <citation type="submission" date="2015-12" db="EMBL/GenBank/DDBJ databases">
        <title>Intraspecies pangenome expansion in the marine bacterium Alteromonas.</title>
        <authorList>
            <person name="Lopez-Perez M."/>
            <person name="Rodriguez-Valera F."/>
        </authorList>
    </citation>
    <scope>NUCLEOTIDE SEQUENCE [LARGE SCALE GENOMIC DNA]</scope>
    <source>
        <strain evidence="2 4">LMG 21861</strain>
    </source>
</reference>
<dbReference type="EMBL" id="JAUOQI010000006">
    <property type="protein sequence ID" value="MDO6577885.1"/>
    <property type="molecule type" value="Genomic_DNA"/>
</dbReference>
<reference evidence="3" key="2">
    <citation type="submission" date="2023-07" db="EMBL/GenBank/DDBJ databases">
        <title>Genome content predicts the carbon catabolic preferences of heterotrophic bacteria.</title>
        <authorList>
            <person name="Gralka M."/>
        </authorList>
    </citation>
    <scope>NUCLEOTIDE SEQUENCE</scope>
    <source>
        <strain evidence="3">F2M12</strain>
    </source>
</reference>
<feature type="transmembrane region" description="Helical" evidence="1">
    <location>
        <begin position="212"/>
        <end position="230"/>
    </location>
</feature>
<keyword evidence="1" id="KW-1133">Transmembrane helix</keyword>
<organism evidence="3 5">
    <name type="scientific">Alteromonas stellipolaris</name>
    <dbReference type="NCBI Taxonomy" id="233316"/>
    <lineage>
        <taxon>Bacteria</taxon>
        <taxon>Pseudomonadati</taxon>
        <taxon>Pseudomonadota</taxon>
        <taxon>Gammaproteobacteria</taxon>
        <taxon>Alteromonadales</taxon>
        <taxon>Alteromonadaceae</taxon>
        <taxon>Alteromonas/Salinimonas group</taxon>
        <taxon>Alteromonas</taxon>
    </lineage>
</organism>
<feature type="transmembrane region" description="Helical" evidence="1">
    <location>
        <begin position="186"/>
        <end position="206"/>
    </location>
</feature>
<evidence type="ECO:0000256" key="1">
    <source>
        <dbReference type="SAM" id="Phobius"/>
    </source>
</evidence>
<name>A0AAW7YZJ3_9ALTE</name>
<dbReference type="Proteomes" id="UP000056750">
    <property type="component" value="Chromosome"/>
</dbReference>
<keyword evidence="1" id="KW-0812">Transmembrane</keyword>
<gene>
    <name evidence="2" type="ORF">AVL57_15205</name>
    <name evidence="3" type="ORF">Q4527_10805</name>
</gene>
<evidence type="ECO:0000313" key="4">
    <source>
        <dbReference type="Proteomes" id="UP000056750"/>
    </source>
</evidence>
<keyword evidence="4" id="KW-1185">Reference proteome</keyword>